<dbReference type="InterPro" id="IPR050077">
    <property type="entry name" value="LexA_repressor"/>
</dbReference>
<dbReference type="CDD" id="cd06529">
    <property type="entry name" value="S24_LexA-like"/>
    <property type="match status" value="1"/>
</dbReference>
<evidence type="ECO:0000256" key="5">
    <source>
        <dbReference type="ARBA" id="ARBA00023204"/>
    </source>
</evidence>
<evidence type="ECO:0000256" key="6">
    <source>
        <dbReference type="ARBA" id="ARBA00023236"/>
    </source>
</evidence>
<comment type="similarity">
    <text evidence="1 7">Belongs to the peptidase S24 family.</text>
</comment>
<keyword evidence="10" id="KW-1185">Reference proteome</keyword>
<dbReference type="InterPro" id="IPR015927">
    <property type="entry name" value="Peptidase_S24_S26A/B/C"/>
</dbReference>
<evidence type="ECO:0000256" key="1">
    <source>
        <dbReference type="ARBA" id="ARBA00007484"/>
    </source>
</evidence>
<dbReference type="NCBIfam" id="NF007621">
    <property type="entry name" value="PRK10276.1"/>
    <property type="match status" value="1"/>
</dbReference>
<reference evidence="9 10" key="1">
    <citation type="submission" date="2020-04" db="EMBL/GenBank/DDBJ databases">
        <title>Hymenobacter polaris sp. nov., isolated from Arctic soil.</title>
        <authorList>
            <person name="Dahal R.H."/>
        </authorList>
    </citation>
    <scope>NUCLEOTIDE SEQUENCE [LARGE SCALE GENOMIC DNA]</scope>
    <source>
        <strain evidence="9 10">RP-2-7</strain>
    </source>
</reference>
<dbReference type="Proteomes" id="UP000559626">
    <property type="component" value="Unassembled WGS sequence"/>
</dbReference>
<keyword evidence="6" id="KW-0742">SOS response</keyword>
<keyword evidence="5" id="KW-0234">DNA repair</keyword>
<dbReference type="PANTHER" id="PTHR33516">
    <property type="entry name" value="LEXA REPRESSOR"/>
    <property type="match status" value="1"/>
</dbReference>
<keyword evidence="3 7" id="KW-0378">Hydrolase</keyword>
<evidence type="ECO:0000256" key="3">
    <source>
        <dbReference type="ARBA" id="ARBA00022801"/>
    </source>
</evidence>
<evidence type="ECO:0000256" key="2">
    <source>
        <dbReference type="ARBA" id="ARBA00022763"/>
    </source>
</evidence>
<accession>A0A7Y0FPD0</accession>
<dbReference type="GO" id="GO:0016787">
    <property type="term" value="F:hydrolase activity"/>
    <property type="evidence" value="ECO:0007669"/>
    <property type="project" value="UniProtKB-KW"/>
</dbReference>
<keyword evidence="9" id="KW-0808">Transferase</keyword>
<dbReference type="AlphaFoldDB" id="A0A7Y0FPD0"/>
<keyword evidence="4 7" id="KW-0068">Autocatalytic cleavage</keyword>
<protein>
    <submittedName>
        <fullName evidence="9">Translesion error-prone DNA polymerase V autoproteolytic subunit</fullName>
        <ecNumber evidence="9">2.7.7.7</ecNumber>
    </submittedName>
</protein>
<dbReference type="PANTHER" id="PTHR33516:SF2">
    <property type="entry name" value="LEXA REPRESSOR-RELATED"/>
    <property type="match status" value="1"/>
</dbReference>
<dbReference type="SUPFAM" id="SSF51306">
    <property type="entry name" value="LexA/Signal peptidase"/>
    <property type="match status" value="1"/>
</dbReference>
<dbReference type="Pfam" id="PF00717">
    <property type="entry name" value="Peptidase_S24"/>
    <property type="match status" value="1"/>
</dbReference>
<dbReference type="GO" id="GO:0009432">
    <property type="term" value="P:SOS response"/>
    <property type="evidence" value="ECO:0007669"/>
    <property type="project" value="UniProtKB-KW"/>
</dbReference>
<dbReference type="InterPro" id="IPR039418">
    <property type="entry name" value="LexA-like"/>
</dbReference>
<evidence type="ECO:0000313" key="9">
    <source>
        <dbReference type="EMBL" id="NML67932.1"/>
    </source>
</evidence>
<dbReference type="GO" id="GO:0003677">
    <property type="term" value="F:DNA binding"/>
    <property type="evidence" value="ECO:0007669"/>
    <property type="project" value="InterPro"/>
</dbReference>
<dbReference type="PRINTS" id="PR00726">
    <property type="entry name" value="LEXASERPTASE"/>
</dbReference>
<dbReference type="GO" id="GO:0003887">
    <property type="term" value="F:DNA-directed DNA polymerase activity"/>
    <property type="evidence" value="ECO:0007669"/>
    <property type="project" value="UniProtKB-EC"/>
</dbReference>
<dbReference type="EC" id="2.7.7.7" evidence="9"/>
<name>A0A7Y0FPD0_9BACT</name>
<sequence length="156" mass="17198">MHDVLLIPVQEAPLPGAYLPVFSCRISAGFPSPATDELEGLFDLNKLLFRHPDATYLVRVMGESMAGAEIHAGDLLAVDKHLTADHGHIVVAVIEGDCTVKRLELRGEDWWLVPANPAYQPYCVRDTGEVHIWGVVTHVVHELIPGRLTALIQSYD</sequence>
<keyword evidence="2" id="KW-0227">DNA damage</keyword>
<evidence type="ECO:0000256" key="7">
    <source>
        <dbReference type="RuleBase" id="RU003991"/>
    </source>
</evidence>
<dbReference type="GO" id="GO:0006281">
    <property type="term" value="P:DNA repair"/>
    <property type="evidence" value="ECO:0007669"/>
    <property type="project" value="UniProtKB-KW"/>
</dbReference>
<dbReference type="InterPro" id="IPR006197">
    <property type="entry name" value="Peptidase_S24_LexA"/>
</dbReference>
<proteinExistence type="inferred from homology"/>
<gene>
    <name evidence="9" type="primary">umuD</name>
    <name evidence="9" type="ORF">HHL22_22255</name>
</gene>
<dbReference type="Gene3D" id="2.10.109.10">
    <property type="entry name" value="Umud Fragment, subunit A"/>
    <property type="match status" value="1"/>
</dbReference>
<feature type="domain" description="Peptidase S24/S26A/S26B/S26C" evidence="8">
    <location>
        <begin position="20"/>
        <end position="136"/>
    </location>
</feature>
<organism evidence="9 10">
    <name type="scientific">Hymenobacter polaris</name>
    <dbReference type="NCBI Taxonomy" id="2682546"/>
    <lineage>
        <taxon>Bacteria</taxon>
        <taxon>Pseudomonadati</taxon>
        <taxon>Bacteroidota</taxon>
        <taxon>Cytophagia</taxon>
        <taxon>Cytophagales</taxon>
        <taxon>Hymenobacteraceae</taxon>
        <taxon>Hymenobacter</taxon>
    </lineage>
</organism>
<comment type="caution">
    <text evidence="9">The sequence shown here is derived from an EMBL/GenBank/DDBJ whole genome shotgun (WGS) entry which is preliminary data.</text>
</comment>
<evidence type="ECO:0000313" key="10">
    <source>
        <dbReference type="Proteomes" id="UP000559626"/>
    </source>
</evidence>
<evidence type="ECO:0000259" key="8">
    <source>
        <dbReference type="Pfam" id="PF00717"/>
    </source>
</evidence>
<dbReference type="GO" id="GO:0006355">
    <property type="term" value="P:regulation of DNA-templated transcription"/>
    <property type="evidence" value="ECO:0007669"/>
    <property type="project" value="InterPro"/>
</dbReference>
<dbReference type="RefSeq" id="WP_169533638.1">
    <property type="nucleotide sequence ID" value="NZ_JABBGH010000004.1"/>
</dbReference>
<keyword evidence="9" id="KW-0548">Nucleotidyltransferase</keyword>
<dbReference type="InterPro" id="IPR036286">
    <property type="entry name" value="LexA/Signal_pep-like_sf"/>
</dbReference>
<dbReference type="EMBL" id="JABBGH010000004">
    <property type="protein sequence ID" value="NML67932.1"/>
    <property type="molecule type" value="Genomic_DNA"/>
</dbReference>
<evidence type="ECO:0000256" key="4">
    <source>
        <dbReference type="ARBA" id="ARBA00022813"/>
    </source>
</evidence>